<feature type="region of interest" description="Disordered" evidence="1">
    <location>
        <begin position="237"/>
        <end position="263"/>
    </location>
</feature>
<dbReference type="Pfam" id="PF10291">
    <property type="entry name" value="muHD"/>
    <property type="match status" value="1"/>
</dbReference>
<dbReference type="InterPro" id="IPR036168">
    <property type="entry name" value="AP2_Mu_C_sf"/>
</dbReference>
<proteinExistence type="predicted"/>
<protein>
    <recommendedName>
        <fullName evidence="2">MHD domain-containing protein</fullName>
    </recommendedName>
</protein>
<sequence>MSCLALSLQPANGSDILIQTREWFPPARALVATSAFRKTRLAFAATKHNPNNPNHLYSDDSAAESIGDDPLAASSGQLIVGVESRYRVVYRLVNGIYVLGITTADQDNSINVFECIHIVNQSVSVIVTACRGVDVTPEKLNRKYAEIYMALDIVLRGVSNIRLAAMLASMHGDGIAKMVHSALDTENKIRGAETWPAVEVHAVEHQASIDAFSSVRFELPAETIAAGDEVAASLAPVASEQQDQKPEKQEEPEAPKDPFAASDSINKQEDLVGEFKKDKNQSSDLSVALAGLEVTTLPPAEATQATHISVEGFEGDYGGIEFSGEQASLGETFEGFSDAWGGGLDASEFVGPKKIPKQQGLGGLELLQTGDSGDKAAAAKAASGAAGTPLENQLVQKTEMKGPEMYIVEEISAEFRESLLARVGLMGVVYLRTLPPKTAGDKETEFSFRVDNTSAVKRFVMQSSKVSSLGNGMFHVRTAPSEEPLPILKYSLLPRLTPLPLRVRLIQRRSGTLLSVMIQYASNPDLQVPLSDVTFILKLPVDPTLLKVSPKAVLNRAERELKWHVPEIPLKDSPGKLRARMPVDSSEGEGDEEIEAFGYVKFSMQGTTSLSGVCLRTATEGKTDFYEVSHSYQSGVYTCN</sequence>
<accession>A0ABQ9KLY6</accession>
<evidence type="ECO:0000259" key="2">
    <source>
        <dbReference type="PROSITE" id="PS51072"/>
    </source>
</evidence>
<dbReference type="SUPFAM" id="SSF49447">
    <property type="entry name" value="Second domain of Mu2 adaptin subunit (ap50) of ap2 adaptor"/>
    <property type="match status" value="1"/>
</dbReference>
<comment type="caution">
    <text evidence="3">The sequence shown here is derived from an EMBL/GenBank/DDBJ whole genome shotgun (WGS) entry which is preliminary data.</text>
</comment>
<evidence type="ECO:0000256" key="1">
    <source>
        <dbReference type="SAM" id="MobiDB-lite"/>
    </source>
</evidence>
<evidence type="ECO:0000313" key="4">
    <source>
        <dbReference type="Proteomes" id="UP001174677"/>
    </source>
</evidence>
<dbReference type="Proteomes" id="UP001174677">
    <property type="component" value="Chromosome 17"/>
</dbReference>
<gene>
    <name evidence="3" type="ORF">P3X46_031940</name>
</gene>
<dbReference type="InterPro" id="IPR018808">
    <property type="entry name" value="Muniscin_C"/>
</dbReference>
<feature type="domain" description="MHD" evidence="2">
    <location>
        <begin position="400"/>
        <end position="640"/>
    </location>
</feature>
<dbReference type="InterPro" id="IPR028565">
    <property type="entry name" value="MHD"/>
</dbReference>
<dbReference type="PANTHER" id="PTHR37769">
    <property type="entry name" value="OS08G0243900 PROTEIN"/>
    <property type="match status" value="1"/>
</dbReference>
<name>A0ABQ9KLY6_HEVBR</name>
<evidence type="ECO:0000313" key="3">
    <source>
        <dbReference type="EMBL" id="KAJ9141401.1"/>
    </source>
</evidence>
<dbReference type="EMBL" id="JARPOI010000017">
    <property type="protein sequence ID" value="KAJ9141401.1"/>
    <property type="molecule type" value="Genomic_DNA"/>
</dbReference>
<dbReference type="PANTHER" id="PTHR37769:SF1">
    <property type="entry name" value="OS08G0243900 PROTEIN"/>
    <property type="match status" value="1"/>
</dbReference>
<organism evidence="3 4">
    <name type="scientific">Hevea brasiliensis</name>
    <name type="common">Para rubber tree</name>
    <name type="synonym">Siphonia brasiliensis</name>
    <dbReference type="NCBI Taxonomy" id="3981"/>
    <lineage>
        <taxon>Eukaryota</taxon>
        <taxon>Viridiplantae</taxon>
        <taxon>Streptophyta</taxon>
        <taxon>Embryophyta</taxon>
        <taxon>Tracheophyta</taxon>
        <taxon>Spermatophyta</taxon>
        <taxon>Magnoliopsida</taxon>
        <taxon>eudicotyledons</taxon>
        <taxon>Gunneridae</taxon>
        <taxon>Pentapetalae</taxon>
        <taxon>rosids</taxon>
        <taxon>fabids</taxon>
        <taxon>Malpighiales</taxon>
        <taxon>Euphorbiaceae</taxon>
        <taxon>Crotonoideae</taxon>
        <taxon>Micrandreae</taxon>
        <taxon>Hevea</taxon>
    </lineage>
</organism>
<feature type="compositionally biased region" description="Basic and acidic residues" evidence="1">
    <location>
        <begin position="242"/>
        <end position="256"/>
    </location>
</feature>
<reference evidence="3" key="1">
    <citation type="journal article" date="2023" name="Plant Biotechnol. J.">
        <title>Chromosome-level wild Hevea brasiliensis genome provides new tools for genomic-assisted breeding and valuable loci to elevate rubber yield.</title>
        <authorList>
            <person name="Cheng H."/>
            <person name="Song X."/>
            <person name="Hu Y."/>
            <person name="Wu T."/>
            <person name="Yang Q."/>
            <person name="An Z."/>
            <person name="Feng S."/>
            <person name="Deng Z."/>
            <person name="Wu W."/>
            <person name="Zeng X."/>
            <person name="Tu M."/>
            <person name="Wang X."/>
            <person name="Huang H."/>
        </authorList>
    </citation>
    <scope>NUCLEOTIDE SEQUENCE</scope>
    <source>
        <strain evidence="3">MT/VB/25A 57/8</strain>
    </source>
</reference>
<dbReference type="PROSITE" id="PS51072">
    <property type="entry name" value="MHD"/>
    <property type="match status" value="1"/>
</dbReference>
<keyword evidence="4" id="KW-1185">Reference proteome</keyword>